<dbReference type="Proteomes" id="UP000003598">
    <property type="component" value="Unassembled WGS sequence"/>
</dbReference>
<accession>G5SW97</accession>
<dbReference type="HOGENOM" id="CLU_2194416_0_0_10"/>
<sequence length="108" mass="12367">MQYYGINPAYSCIFLSRTVNRSAESDFSFSACCAPKLFRKGNPEAERGRKRPFEGGFRRYLKKIRFAKTESKCSRYSRPADRPTASFRISFLAAGRKESKNKSMLTVS</sequence>
<reference evidence="1 2" key="1">
    <citation type="submission" date="2011-03" db="EMBL/GenBank/DDBJ databases">
        <authorList>
            <person name="Weinstock G."/>
            <person name="Sodergren E."/>
            <person name="Clifton S."/>
            <person name="Fulton L."/>
            <person name="Fulton B."/>
            <person name="Courtney L."/>
            <person name="Fronick C."/>
            <person name="Harrison M."/>
            <person name="Strong C."/>
            <person name="Farmer C."/>
            <person name="Delahaunty K."/>
            <person name="Markovic C."/>
            <person name="Hall O."/>
            <person name="Minx P."/>
            <person name="Tomlinson C."/>
            <person name="Mitreva M."/>
            <person name="Hou S."/>
            <person name="Chen J."/>
            <person name="Wollam A."/>
            <person name="Pepin K.H."/>
            <person name="Johnson M."/>
            <person name="Bhonagiri V."/>
            <person name="Zhang X."/>
            <person name="Suruliraj S."/>
            <person name="Warren W."/>
            <person name="Chinwalla A."/>
            <person name="Mardis E.R."/>
            <person name="Wilson R.K."/>
        </authorList>
    </citation>
    <scope>NUCLEOTIDE SEQUENCE [LARGE SCALE GENOMIC DNA]</scope>
    <source>
        <strain evidence="1 2">YIT 11840</strain>
    </source>
</reference>
<keyword evidence="2" id="KW-1185">Reference proteome</keyword>
<evidence type="ECO:0000313" key="2">
    <source>
        <dbReference type="Proteomes" id="UP000003598"/>
    </source>
</evidence>
<comment type="caution">
    <text evidence="1">The sequence shown here is derived from an EMBL/GenBank/DDBJ whole genome shotgun (WGS) entry which is preliminary data.</text>
</comment>
<evidence type="ECO:0000313" key="1">
    <source>
        <dbReference type="EMBL" id="EHG98562.1"/>
    </source>
</evidence>
<dbReference type="AlphaFoldDB" id="G5SW97"/>
<name>G5SW97_9BACT</name>
<dbReference type="EMBL" id="AFFY01000074">
    <property type="protein sequence ID" value="EHG98562.1"/>
    <property type="molecule type" value="Genomic_DNA"/>
</dbReference>
<proteinExistence type="predicted"/>
<organism evidence="1 2">
    <name type="scientific">Paraprevotella clara YIT 11840</name>
    <dbReference type="NCBI Taxonomy" id="762968"/>
    <lineage>
        <taxon>Bacteria</taxon>
        <taxon>Pseudomonadati</taxon>
        <taxon>Bacteroidota</taxon>
        <taxon>Bacteroidia</taxon>
        <taxon>Bacteroidales</taxon>
        <taxon>Prevotellaceae</taxon>
        <taxon>Paraprevotella</taxon>
    </lineage>
</organism>
<gene>
    <name evidence="1" type="ORF">HMPREF9441_03669</name>
</gene>
<protein>
    <submittedName>
        <fullName evidence="1">Uncharacterized protein</fullName>
    </submittedName>
</protein>